<evidence type="ECO:0000313" key="2">
    <source>
        <dbReference type="EMBL" id="KAL0321048.1"/>
    </source>
</evidence>
<evidence type="ECO:0000256" key="1">
    <source>
        <dbReference type="SAM" id="MobiDB-lite"/>
    </source>
</evidence>
<comment type="caution">
    <text evidence="2">The sequence shown here is derived from an EMBL/GenBank/DDBJ whole genome shotgun (WGS) entry which is preliminary data.</text>
</comment>
<dbReference type="EMBL" id="JACGWJ010000024">
    <property type="protein sequence ID" value="KAL0321048.1"/>
    <property type="molecule type" value="Genomic_DNA"/>
</dbReference>
<feature type="compositionally biased region" description="Basic and acidic residues" evidence="1">
    <location>
        <begin position="1"/>
        <end position="10"/>
    </location>
</feature>
<name>A0AAW2LQ29_SESRA</name>
<feature type="compositionally biased region" description="Gly residues" evidence="1">
    <location>
        <begin position="11"/>
        <end position="25"/>
    </location>
</feature>
<organism evidence="2">
    <name type="scientific">Sesamum radiatum</name>
    <name type="common">Black benniseed</name>
    <dbReference type="NCBI Taxonomy" id="300843"/>
    <lineage>
        <taxon>Eukaryota</taxon>
        <taxon>Viridiplantae</taxon>
        <taxon>Streptophyta</taxon>
        <taxon>Embryophyta</taxon>
        <taxon>Tracheophyta</taxon>
        <taxon>Spermatophyta</taxon>
        <taxon>Magnoliopsida</taxon>
        <taxon>eudicotyledons</taxon>
        <taxon>Gunneridae</taxon>
        <taxon>Pentapetalae</taxon>
        <taxon>asterids</taxon>
        <taxon>lamiids</taxon>
        <taxon>Lamiales</taxon>
        <taxon>Pedaliaceae</taxon>
        <taxon>Sesamum</taxon>
    </lineage>
</organism>
<accession>A0AAW2LQ29</accession>
<proteinExistence type="predicted"/>
<gene>
    <name evidence="2" type="ORF">Sradi_5366300</name>
</gene>
<reference evidence="2" key="2">
    <citation type="journal article" date="2024" name="Plant">
        <title>Genomic evolution and insights into agronomic trait innovations of Sesamum species.</title>
        <authorList>
            <person name="Miao H."/>
            <person name="Wang L."/>
            <person name="Qu L."/>
            <person name="Liu H."/>
            <person name="Sun Y."/>
            <person name="Le M."/>
            <person name="Wang Q."/>
            <person name="Wei S."/>
            <person name="Zheng Y."/>
            <person name="Lin W."/>
            <person name="Duan Y."/>
            <person name="Cao H."/>
            <person name="Xiong S."/>
            <person name="Wang X."/>
            <person name="Wei L."/>
            <person name="Li C."/>
            <person name="Ma Q."/>
            <person name="Ju M."/>
            <person name="Zhao R."/>
            <person name="Li G."/>
            <person name="Mu C."/>
            <person name="Tian Q."/>
            <person name="Mei H."/>
            <person name="Zhang T."/>
            <person name="Gao T."/>
            <person name="Zhang H."/>
        </authorList>
    </citation>
    <scope>NUCLEOTIDE SEQUENCE</scope>
    <source>
        <strain evidence="2">G02</strain>
    </source>
</reference>
<feature type="region of interest" description="Disordered" evidence="1">
    <location>
        <begin position="1"/>
        <end position="47"/>
    </location>
</feature>
<reference evidence="2" key="1">
    <citation type="submission" date="2020-06" db="EMBL/GenBank/DDBJ databases">
        <authorList>
            <person name="Li T."/>
            <person name="Hu X."/>
            <person name="Zhang T."/>
            <person name="Song X."/>
            <person name="Zhang H."/>
            <person name="Dai N."/>
            <person name="Sheng W."/>
            <person name="Hou X."/>
            <person name="Wei L."/>
        </authorList>
    </citation>
    <scope>NUCLEOTIDE SEQUENCE</scope>
    <source>
        <strain evidence="2">G02</strain>
        <tissue evidence="2">Leaf</tissue>
    </source>
</reference>
<sequence length="60" mass="5891">MGNANGREEGGSGSPSGAEEGGGGQVSMADRDGEAGNYAADGGEYMGQSPFQVLGLLNLL</sequence>
<protein>
    <submittedName>
        <fullName evidence="2">Uncharacterized protein</fullName>
    </submittedName>
</protein>
<dbReference type="AlphaFoldDB" id="A0AAW2LQ29"/>